<feature type="compositionally biased region" description="Polar residues" evidence="5">
    <location>
        <begin position="44"/>
        <end position="53"/>
    </location>
</feature>
<sequence>MSSSTRTRSRTATASSAAASRRRRRASKLARACMSKRRRPVGGTCSSSSSNDAVSEKLEALKNLIPVTRDGGDDAVATDELFQETADYILRLRTQVVVLQKLIHFYGSADLPEKQREIDDASSVL</sequence>
<reference evidence="6" key="1">
    <citation type="submission" date="2013-07" db="EMBL/GenBank/DDBJ databases">
        <title>The genome of Eucalyptus grandis.</title>
        <authorList>
            <person name="Schmutz J."/>
            <person name="Hayes R."/>
            <person name="Myburg A."/>
            <person name="Tuskan G."/>
            <person name="Grattapaglia D."/>
            <person name="Rokhsar D.S."/>
        </authorList>
    </citation>
    <scope>NUCLEOTIDE SEQUENCE</scope>
    <source>
        <tissue evidence="6">Leaf extractions</tissue>
    </source>
</reference>
<dbReference type="GO" id="GO:0005634">
    <property type="term" value="C:nucleus"/>
    <property type="evidence" value="ECO:0007669"/>
    <property type="project" value="UniProtKB-SubCell"/>
</dbReference>
<gene>
    <name evidence="6" type="ORF">EUGRSUZ_I02025</name>
</gene>
<dbReference type="PANTHER" id="PTHR33124">
    <property type="entry name" value="TRANSCRIPTION FACTOR IBH1-LIKE 1"/>
    <property type="match status" value="1"/>
</dbReference>
<dbReference type="FunCoup" id="A0A059AQM9">
    <property type="interactions" value="10"/>
</dbReference>
<dbReference type="AlphaFoldDB" id="A0A059AQM9"/>
<evidence type="ECO:0000256" key="2">
    <source>
        <dbReference type="ARBA" id="ARBA00023015"/>
    </source>
</evidence>
<feature type="region of interest" description="Disordered" evidence="5">
    <location>
        <begin position="1"/>
        <end position="53"/>
    </location>
</feature>
<accession>A0A059AQM9</accession>
<dbReference type="Gramene" id="KCW56282">
    <property type="protein sequence ID" value="KCW56282"/>
    <property type="gene ID" value="EUGRSUZ_I02025"/>
</dbReference>
<evidence type="ECO:0008006" key="7">
    <source>
        <dbReference type="Google" id="ProtNLM"/>
    </source>
</evidence>
<dbReference type="PANTHER" id="PTHR33124:SF57">
    <property type="entry name" value="TRANSCRIPTION FACTOR UPBEAT-LIKE PROTEIN"/>
    <property type="match status" value="1"/>
</dbReference>
<dbReference type="EMBL" id="KK198761">
    <property type="protein sequence ID" value="KCW56282.1"/>
    <property type="molecule type" value="Genomic_DNA"/>
</dbReference>
<dbReference type="OrthoDB" id="994442at2759"/>
<keyword evidence="2" id="KW-0805">Transcription regulation</keyword>
<dbReference type="InterPro" id="IPR044549">
    <property type="entry name" value="bHLH_AtIBH1-like"/>
</dbReference>
<dbReference type="KEGG" id="egr:104419419"/>
<keyword evidence="4" id="KW-0539">Nucleus</keyword>
<evidence type="ECO:0000313" key="6">
    <source>
        <dbReference type="EMBL" id="KCW56282.1"/>
    </source>
</evidence>
<dbReference type="GO" id="GO:0006355">
    <property type="term" value="P:regulation of DNA-templated transcription"/>
    <property type="evidence" value="ECO:0007669"/>
    <property type="project" value="InterPro"/>
</dbReference>
<name>A0A059AQM9_EUCGR</name>
<feature type="compositionally biased region" description="Basic residues" evidence="5">
    <location>
        <begin position="20"/>
        <end position="40"/>
    </location>
</feature>
<dbReference type="InterPro" id="IPR044660">
    <property type="entry name" value="IBH1-like"/>
</dbReference>
<evidence type="ECO:0000256" key="4">
    <source>
        <dbReference type="ARBA" id="ARBA00023242"/>
    </source>
</evidence>
<organism evidence="6">
    <name type="scientific">Eucalyptus grandis</name>
    <name type="common">Flooded gum</name>
    <dbReference type="NCBI Taxonomy" id="71139"/>
    <lineage>
        <taxon>Eukaryota</taxon>
        <taxon>Viridiplantae</taxon>
        <taxon>Streptophyta</taxon>
        <taxon>Embryophyta</taxon>
        <taxon>Tracheophyta</taxon>
        <taxon>Spermatophyta</taxon>
        <taxon>Magnoliopsida</taxon>
        <taxon>eudicotyledons</taxon>
        <taxon>Gunneridae</taxon>
        <taxon>Pentapetalae</taxon>
        <taxon>rosids</taxon>
        <taxon>malvids</taxon>
        <taxon>Myrtales</taxon>
        <taxon>Myrtaceae</taxon>
        <taxon>Myrtoideae</taxon>
        <taxon>Eucalypteae</taxon>
        <taxon>Eucalyptus</taxon>
    </lineage>
</organism>
<dbReference type="CDD" id="cd11444">
    <property type="entry name" value="bHLH_AtIBH1_like"/>
    <property type="match status" value="1"/>
</dbReference>
<keyword evidence="3" id="KW-0804">Transcription</keyword>
<feature type="compositionally biased region" description="Low complexity" evidence="5">
    <location>
        <begin position="1"/>
        <end position="19"/>
    </location>
</feature>
<evidence type="ECO:0000256" key="3">
    <source>
        <dbReference type="ARBA" id="ARBA00023163"/>
    </source>
</evidence>
<evidence type="ECO:0000256" key="5">
    <source>
        <dbReference type="SAM" id="MobiDB-lite"/>
    </source>
</evidence>
<dbReference type="InParanoid" id="A0A059AQM9"/>
<comment type="subcellular location">
    <subcellularLocation>
        <location evidence="1">Nucleus</location>
    </subcellularLocation>
</comment>
<proteinExistence type="predicted"/>
<evidence type="ECO:0000256" key="1">
    <source>
        <dbReference type="ARBA" id="ARBA00004123"/>
    </source>
</evidence>
<protein>
    <recommendedName>
        <fullName evidence="7">BHLH domain-containing protein</fullName>
    </recommendedName>
</protein>
<dbReference type="OMA" id="KTQTTRG"/>
<dbReference type="eggNOG" id="ENOG502S6T9">
    <property type="taxonomic scope" value="Eukaryota"/>
</dbReference>